<dbReference type="InterPro" id="IPR011009">
    <property type="entry name" value="Kinase-like_dom_sf"/>
</dbReference>
<dbReference type="EMBL" id="BJMM01000092">
    <property type="protein sequence ID" value="GEB54225.1"/>
    <property type="molecule type" value="Genomic_DNA"/>
</dbReference>
<dbReference type="Pfam" id="PF01636">
    <property type="entry name" value="APH"/>
    <property type="match status" value="1"/>
</dbReference>
<dbReference type="OrthoDB" id="9797603at2"/>
<organism evidence="2 3">
    <name type="scientific">Streptomyces cacaoi</name>
    <dbReference type="NCBI Taxonomy" id="1898"/>
    <lineage>
        <taxon>Bacteria</taxon>
        <taxon>Bacillati</taxon>
        <taxon>Actinomycetota</taxon>
        <taxon>Actinomycetes</taxon>
        <taxon>Kitasatosporales</taxon>
        <taxon>Streptomycetaceae</taxon>
        <taxon>Streptomyces</taxon>
    </lineage>
</organism>
<dbReference type="Proteomes" id="UP000319210">
    <property type="component" value="Unassembled WGS sequence"/>
</dbReference>
<evidence type="ECO:0000259" key="1">
    <source>
        <dbReference type="Pfam" id="PF01636"/>
    </source>
</evidence>
<gene>
    <name evidence="2" type="ORF">SCA03_67760</name>
</gene>
<evidence type="ECO:0000313" key="3">
    <source>
        <dbReference type="Proteomes" id="UP000319210"/>
    </source>
</evidence>
<keyword evidence="3" id="KW-1185">Reference proteome</keyword>
<accession>A0A4Y3R8Z7</accession>
<name>A0A4Y3R8Z7_STRCI</name>
<evidence type="ECO:0000313" key="2">
    <source>
        <dbReference type="EMBL" id="GEB54225.1"/>
    </source>
</evidence>
<dbReference type="InterPro" id="IPR002575">
    <property type="entry name" value="Aminoglycoside_PTrfase"/>
</dbReference>
<dbReference type="PANTHER" id="PTHR21310:SF15">
    <property type="entry name" value="AMINOGLYCOSIDE PHOSPHOTRANSFERASE DOMAIN-CONTAINING PROTEIN"/>
    <property type="match status" value="1"/>
</dbReference>
<dbReference type="AlphaFoldDB" id="A0A4Y3R8Z7"/>
<dbReference type="Gene3D" id="3.90.1200.10">
    <property type="match status" value="1"/>
</dbReference>
<feature type="domain" description="Aminoglycoside phosphotransferase" evidence="1">
    <location>
        <begin position="39"/>
        <end position="259"/>
    </location>
</feature>
<comment type="caution">
    <text evidence="2">The sequence shown here is derived from an EMBL/GenBank/DDBJ whole genome shotgun (WGS) entry which is preliminary data.</text>
</comment>
<proteinExistence type="predicted"/>
<dbReference type="InterPro" id="IPR051678">
    <property type="entry name" value="AGP_Transferase"/>
</dbReference>
<protein>
    <recommendedName>
        <fullName evidence="1">Aminoglycoside phosphotransferase domain-containing protein</fullName>
    </recommendedName>
</protein>
<dbReference type="Gene3D" id="3.30.200.20">
    <property type="entry name" value="Phosphorylase Kinase, domain 1"/>
    <property type="match status" value="1"/>
</dbReference>
<reference evidence="2 3" key="1">
    <citation type="submission" date="2019-06" db="EMBL/GenBank/DDBJ databases">
        <title>Whole genome shotgun sequence of Streptomyces cacaoi subsp. cacaoi NBRC 12748.</title>
        <authorList>
            <person name="Hosoyama A."/>
            <person name="Uohara A."/>
            <person name="Ohji S."/>
            <person name="Ichikawa N."/>
        </authorList>
    </citation>
    <scope>NUCLEOTIDE SEQUENCE [LARGE SCALE GENOMIC DNA]</scope>
    <source>
        <strain evidence="2 3">NBRC 12748</strain>
    </source>
</reference>
<sequence length="305" mass="31817">MTDGGTAAGVQGVSAPSEDAVRRLLAPYFPDAPEGPRLVPVGEGGEHSAWWVGEHHVLRSAPDTAATGRQRREIALRSAVAARLPVAVPRSAAAGEWAPGLGWTLDVRLPGVSAERAPVGADGERDLAGLLAGLRAFPVAEAAALGVPSAPARALPPLWRQVERAAGQVPVDPEALRRDAERTGAAGEREVPTVLLHADLKGEHLLTGRGRVTGVLDWTDAVLGDPAEDIAGLIQSVGAPAALRAAEQAGYGRALAARALHLVRCDTVVRLAERLRGEDDSPLPLLRAQRARAWEPTVFDGPSEG</sequence>
<dbReference type="RefSeq" id="WP_086816251.1">
    <property type="nucleotide sequence ID" value="NZ_BJMM01000092.1"/>
</dbReference>
<dbReference type="PANTHER" id="PTHR21310">
    <property type="entry name" value="AMINOGLYCOSIDE PHOSPHOTRANSFERASE-RELATED-RELATED"/>
    <property type="match status" value="1"/>
</dbReference>
<dbReference type="SUPFAM" id="SSF56112">
    <property type="entry name" value="Protein kinase-like (PK-like)"/>
    <property type="match status" value="1"/>
</dbReference>